<protein>
    <submittedName>
        <fullName evidence="1">Uncharacterized protein</fullName>
    </submittedName>
</protein>
<organism evidence="1 2">
    <name type="scientific">Aeromonas phage 65.2</name>
    <dbReference type="NCBI Taxonomy" id="1932896"/>
    <lineage>
        <taxon>Viruses</taxon>
        <taxon>Duplodnaviria</taxon>
        <taxon>Heunggongvirae</taxon>
        <taxon>Uroviricota</taxon>
        <taxon>Caudoviricetes</taxon>
        <taxon>Pantevenvirales</taxon>
        <taxon>Straboviridae</taxon>
        <taxon>Emmerichvirinae</taxon>
        <taxon>Ishigurovirus</taxon>
        <taxon>Ishigurovirus osborne</taxon>
    </lineage>
</organism>
<sequence length="80" mass="9515">MTNEMVLRAKYTETQNDLAENLSTIRSVEALYQDCIVDLKVSRVGMKFLSRINDLYEHRMNNLVPENRRAHRKLMIELFK</sequence>
<proteinExistence type="predicted"/>
<evidence type="ECO:0000313" key="1">
    <source>
        <dbReference type="EMBL" id="APU01580.1"/>
    </source>
</evidence>
<name>A0A219YCA4_9CAUD</name>
<accession>A0A219YCA4</accession>
<evidence type="ECO:0000313" key="2">
    <source>
        <dbReference type="Proteomes" id="UP000225215"/>
    </source>
</evidence>
<dbReference type="EMBL" id="KY290955">
    <property type="protein sequence ID" value="APU01580.1"/>
    <property type="molecule type" value="Genomic_DNA"/>
</dbReference>
<reference evidence="1 2" key="1">
    <citation type="journal article" date="2017" name="Sci. Rep.">
        <title>Characterization and diversity of phages infecting Aeromonas salmonicida subsp. salmonicida.</title>
        <authorList>
            <person name="Vincent A.T."/>
            <person name="Paquet V.E."/>
            <person name="Bernatchez A."/>
            <person name="Tremblay D.M."/>
            <person name="Moineau S."/>
            <person name="Charette S.J."/>
        </authorList>
    </citation>
    <scope>NUCLEOTIDE SEQUENCE [LARGE SCALE GENOMIC DNA]</scope>
</reference>
<dbReference type="Proteomes" id="UP000225215">
    <property type="component" value="Segment"/>
</dbReference>